<feature type="compositionally biased region" description="Polar residues" evidence="10">
    <location>
        <begin position="684"/>
        <end position="698"/>
    </location>
</feature>
<proteinExistence type="inferred from homology"/>
<dbReference type="PROSITE" id="PS01186">
    <property type="entry name" value="EGF_2"/>
    <property type="match status" value="1"/>
</dbReference>
<evidence type="ECO:0000313" key="13">
    <source>
        <dbReference type="Proteomes" id="UP000515152"/>
    </source>
</evidence>
<dbReference type="Pfam" id="PF00084">
    <property type="entry name" value="Sushi"/>
    <property type="match status" value="3"/>
</dbReference>
<feature type="compositionally biased region" description="Low complexity" evidence="10">
    <location>
        <begin position="520"/>
        <end position="535"/>
    </location>
</feature>
<feature type="domain" description="Sushi" evidence="12">
    <location>
        <begin position="710"/>
        <end position="774"/>
    </location>
</feature>
<feature type="region of interest" description="Disordered" evidence="10">
    <location>
        <begin position="303"/>
        <end position="328"/>
    </location>
</feature>
<dbReference type="InterPro" id="IPR035976">
    <property type="entry name" value="Sushi/SCR/CCP_sf"/>
</dbReference>
<dbReference type="Gene3D" id="2.10.25.10">
    <property type="entry name" value="Laminin"/>
    <property type="match status" value="4"/>
</dbReference>
<dbReference type="InterPro" id="IPR000742">
    <property type="entry name" value="EGF"/>
</dbReference>
<dbReference type="FunFam" id="2.10.25.10:FF:000037">
    <property type="entry name" value="Signal peptide, CUB domain and EGF-like domain-containing 2"/>
    <property type="match status" value="1"/>
</dbReference>
<dbReference type="SUPFAM" id="SSF57535">
    <property type="entry name" value="Complement control module/SCR domain"/>
    <property type="match status" value="3"/>
</dbReference>
<reference evidence="14" key="1">
    <citation type="submission" date="2025-08" db="UniProtKB">
        <authorList>
            <consortium name="RefSeq"/>
        </authorList>
    </citation>
    <scope>IDENTIFICATION</scope>
</reference>
<dbReference type="Proteomes" id="UP000515152">
    <property type="component" value="Chromosome 21"/>
</dbReference>
<feature type="region of interest" description="Disordered" evidence="10">
    <location>
        <begin position="680"/>
        <end position="702"/>
    </location>
</feature>
<evidence type="ECO:0000256" key="2">
    <source>
        <dbReference type="ARBA" id="ARBA00006127"/>
    </source>
</evidence>
<comment type="similarity">
    <text evidence="2">Belongs to the fibulin family.</text>
</comment>
<dbReference type="RefSeq" id="XP_031414947.1">
    <property type="nucleotide sequence ID" value="XM_031559087.1"/>
</dbReference>
<evidence type="ECO:0000256" key="5">
    <source>
        <dbReference type="ARBA" id="ARBA00022729"/>
    </source>
</evidence>
<dbReference type="InterPro" id="IPR049883">
    <property type="entry name" value="NOTCH1_EGF-like"/>
</dbReference>
<keyword evidence="3" id="KW-0964">Secreted</keyword>
<evidence type="ECO:0000256" key="3">
    <source>
        <dbReference type="ARBA" id="ARBA00022530"/>
    </source>
</evidence>
<dbReference type="CDD" id="cd00054">
    <property type="entry name" value="EGF_CA"/>
    <property type="match status" value="3"/>
</dbReference>
<dbReference type="SUPFAM" id="SSF57184">
    <property type="entry name" value="Growth factor receptor domain"/>
    <property type="match status" value="1"/>
</dbReference>
<keyword evidence="13" id="KW-1185">Reference proteome</keyword>
<sequence length="947" mass="103641">MGAQTGLLFSLSLLWTVRSGFAGEPCRGFKHLENGRTFFRYRGLYATFTCNPGFRIHGHHTSSCVSGQWVREPPVCVASGCPGPGEVQHGSSAVSEDRSFVVFSCDDGFRLYGSSLLYCKGKTWSDAKPVCKESDIMSSFKRKPVVLSSSHKEKSLRAPSNLKDHFKSHYNTASKDAYLQPGLLVASFPKSHLSGGLLVKPKMAPLQRKPVKKHWLQKAAAHSELAPEVHENLEATEKLARSQETVTTVTTAGVTTPGSISASSTMRPPVLTTTDTRFTEYKMDGEAPKPVFLSDPTRADVHLENRSKEKDLSSPTESVIKGPPESHTVGYPFEGSRTSQQTEVSDQFLNTRTTVILGTSIPHLNLNVMSVTSTSAYLESTMDEQNEYPKNRPVYPYSQDRITGGVNKKAISVQSTTDHPHMLDRQQTLPENKQTPLSLGDQPPVLLIAENSTESTEHEDPKELWETPVETEKSYKGNEGVTQVAVTSAESQASLLHPASAGVTPSVPPTAPGPTPGLPPSSSQPAPSGSSTTQPVRSVLTDPDDEGLRVRGLSPAEARWDFQPLVEAAQARATHLERVQRVTEAADVTHASPLRLAHQQPHMQSTTPSANVLIAQATHADSPERSMEAPSSFGPKHGHEESHLPTQDPITVTPLDLLRRLQTLPTRSDDSQTNVTYSLAFPSTGETPSFTPSPSTKARPSELPIRKRRPVCPYPPLPAHGTFYFRTIEKPAPLQYKHYIQYACYPGYTLANGDVYSYCQQNGTWSGITPACLEVTPCSLNNGGCSQVCSAGPPGPHHRAQCQCKQGFMLLEDLRTCRDIDECVEERHRCVQACVNTLGSFRCSCRTGFQLNTDGKTCMDTSECVESGQPACEWKCVNLSGSHHCICPRGFRRHTDGRRCMDIDECNYSNGGCSYFCKNLRGGYKCVCPASHRISPTNRKKCLAITV</sequence>
<feature type="compositionally biased region" description="Pro residues" evidence="10">
    <location>
        <begin position="506"/>
        <end position="519"/>
    </location>
</feature>
<dbReference type="GeneID" id="105893261"/>
<evidence type="ECO:0000256" key="8">
    <source>
        <dbReference type="ARBA" id="ARBA00023180"/>
    </source>
</evidence>
<evidence type="ECO:0000256" key="7">
    <source>
        <dbReference type="ARBA" id="ARBA00023157"/>
    </source>
</evidence>
<evidence type="ECO:0000259" key="12">
    <source>
        <dbReference type="PROSITE" id="PS50923"/>
    </source>
</evidence>
<dbReference type="InterPro" id="IPR052235">
    <property type="entry name" value="Nephronectin_domain"/>
</dbReference>
<gene>
    <name evidence="14" type="primary">LOC105893261</name>
</gene>
<feature type="domain" description="Sushi" evidence="12">
    <location>
        <begin position="24"/>
        <end position="78"/>
    </location>
</feature>
<dbReference type="FunFam" id="2.10.25.10:FF:000010">
    <property type="entry name" value="Pro-epidermal growth factor"/>
    <property type="match status" value="1"/>
</dbReference>
<dbReference type="PROSITE" id="PS01187">
    <property type="entry name" value="EGF_CA"/>
    <property type="match status" value="2"/>
</dbReference>
<evidence type="ECO:0000256" key="1">
    <source>
        <dbReference type="ARBA" id="ARBA00004498"/>
    </source>
</evidence>
<keyword evidence="4" id="KW-0245">EGF-like domain</keyword>
<feature type="region of interest" description="Disordered" evidence="10">
    <location>
        <begin position="452"/>
        <end position="477"/>
    </location>
</feature>
<dbReference type="KEGG" id="char:105893261"/>
<dbReference type="SMART" id="SM00181">
    <property type="entry name" value="EGF"/>
    <property type="match status" value="4"/>
</dbReference>
<feature type="compositionally biased region" description="Basic and acidic residues" evidence="10">
    <location>
        <begin position="455"/>
        <end position="476"/>
    </location>
</feature>
<organism evidence="13 14">
    <name type="scientific">Clupea harengus</name>
    <name type="common">Atlantic herring</name>
    <dbReference type="NCBI Taxonomy" id="7950"/>
    <lineage>
        <taxon>Eukaryota</taxon>
        <taxon>Metazoa</taxon>
        <taxon>Chordata</taxon>
        <taxon>Craniata</taxon>
        <taxon>Vertebrata</taxon>
        <taxon>Euteleostomi</taxon>
        <taxon>Actinopterygii</taxon>
        <taxon>Neopterygii</taxon>
        <taxon>Teleostei</taxon>
        <taxon>Clupei</taxon>
        <taxon>Clupeiformes</taxon>
        <taxon>Clupeoidei</taxon>
        <taxon>Clupeidae</taxon>
        <taxon>Clupea</taxon>
    </lineage>
</organism>
<dbReference type="Pfam" id="PF14670">
    <property type="entry name" value="FXa_inhibition"/>
    <property type="match status" value="1"/>
</dbReference>
<dbReference type="PROSITE" id="PS50923">
    <property type="entry name" value="SUSHI"/>
    <property type="match status" value="3"/>
</dbReference>
<dbReference type="Pfam" id="PF07645">
    <property type="entry name" value="EGF_CA"/>
    <property type="match status" value="1"/>
</dbReference>
<keyword evidence="6" id="KW-0677">Repeat</keyword>
<dbReference type="OrthoDB" id="446173at2759"/>
<feature type="region of interest" description="Disordered" evidence="10">
    <location>
        <begin position="618"/>
        <end position="649"/>
    </location>
</feature>
<dbReference type="SMART" id="SM00179">
    <property type="entry name" value="EGF_CA"/>
    <property type="match status" value="3"/>
</dbReference>
<keyword evidence="8" id="KW-0325">Glycoprotein</keyword>
<evidence type="ECO:0000256" key="11">
    <source>
        <dbReference type="SAM" id="SignalP"/>
    </source>
</evidence>
<dbReference type="GO" id="GO:0005509">
    <property type="term" value="F:calcium ion binding"/>
    <property type="evidence" value="ECO:0007669"/>
    <property type="project" value="InterPro"/>
</dbReference>
<keyword evidence="3" id="KW-0272">Extracellular matrix</keyword>
<feature type="compositionally biased region" description="Basic and acidic residues" evidence="10">
    <location>
        <begin position="303"/>
        <end position="312"/>
    </location>
</feature>
<feature type="region of interest" description="Disordered" evidence="10">
    <location>
        <begin position="499"/>
        <end position="548"/>
    </location>
</feature>
<evidence type="ECO:0000256" key="4">
    <source>
        <dbReference type="ARBA" id="ARBA00022536"/>
    </source>
</evidence>
<keyword evidence="9" id="KW-0768">Sushi</keyword>
<name>A0A6P8EVM2_CLUHA</name>
<accession>A0A6P8EVM2</accession>
<dbReference type="PROSITE" id="PS00010">
    <property type="entry name" value="ASX_HYDROXYL"/>
    <property type="match status" value="1"/>
</dbReference>
<dbReference type="AlphaFoldDB" id="A0A6P8EVM2"/>
<dbReference type="FunFam" id="2.10.25.10:FF:000005">
    <property type="entry name" value="Fibrillin 2"/>
    <property type="match status" value="1"/>
</dbReference>
<comment type="subcellular location">
    <subcellularLocation>
        <location evidence="1">Secreted</location>
        <location evidence="1">Extracellular space</location>
        <location evidence="1">Extracellular matrix</location>
    </subcellularLocation>
</comment>
<dbReference type="PANTHER" id="PTHR24050:SF28">
    <property type="entry name" value="UROMODULIN-LIKE"/>
    <property type="match status" value="1"/>
</dbReference>
<comment type="caution">
    <text evidence="9">Lacks conserved residue(s) required for the propagation of feature annotation.</text>
</comment>
<evidence type="ECO:0000256" key="6">
    <source>
        <dbReference type="ARBA" id="ARBA00022737"/>
    </source>
</evidence>
<evidence type="ECO:0000256" key="9">
    <source>
        <dbReference type="PROSITE-ProRule" id="PRU00302"/>
    </source>
</evidence>
<dbReference type="PANTHER" id="PTHR24050">
    <property type="entry name" value="PA14 DOMAIN-CONTAINING PROTEIN"/>
    <property type="match status" value="1"/>
</dbReference>
<evidence type="ECO:0000256" key="10">
    <source>
        <dbReference type="SAM" id="MobiDB-lite"/>
    </source>
</evidence>
<dbReference type="Gene3D" id="2.10.70.10">
    <property type="entry name" value="Complement Module, domain 1"/>
    <property type="match status" value="3"/>
</dbReference>
<keyword evidence="5 11" id="KW-0732">Signal</keyword>
<feature type="domain" description="Sushi" evidence="12">
    <location>
        <begin position="79"/>
        <end position="133"/>
    </location>
</feature>
<dbReference type="InterPro" id="IPR000152">
    <property type="entry name" value="EGF-type_Asp/Asn_hydroxyl_site"/>
</dbReference>
<dbReference type="Pfam" id="PF12662">
    <property type="entry name" value="cEGF"/>
    <property type="match status" value="1"/>
</dbReference>
<feature type="chain" id="PRO_5027813483" evidence="11">
    <location>
        <begin position="23"/>
        <end position="947"/>
    </location>
</feature>
<dbReference type="SMART" id="SM00032">
    <property type="entry name" value="CCP"/>
    <property type="match status" value="3"/>
</dbReference>
<dbReference type="InterPro" id="IPR026823">
    <property type="entry name" value="cEGF"/>
</dbReference>
<feature type="signal peptide" evidence="11">
    <location>
        <begin position="1"/>
        <end position="22"/>
    </location>
</feature>
<dbReference type="CDD" id="cd00033">
    <property type="entry name" value="CCP"/>
    <property type="match status" value="3"/>
</dbReference>
<protein>
    <submittedName>
        <fullName evidence="14">Uncharacterized protein LOC105893261 isoform X1</fullName>
    </submittedName>
</protein>
<dbReference type="InterPro" id="IPR000436">
    <property type="entry name" value="Sushi_SCR_CCP_dom"/>
</dbReference>
<dbReference type="InterPro" id="IPR018097">
    <property type="entry name" value="EGF_Ca-bd_CS"/>
</dbReference>
<dbReference type="InterPro" id="IPR001881">
    <property type="entry name" value="EGF-like_Ca-bd_dom"/>
</dbReference>
<keyword evidence="7" id="KW-1015">Disulfide bond</keyword>
<dbReference type="InterPro" id="IPR009030">
    <property type="entry name" value="Growth_fac_rcpt_cys_sf"/>
</dbReference>
<evidence type="ECO:0000313" key="14">
    <source>
        <dbReference type="RefSeq" id="XP_031414947.1"/>
    </source>
</evidence>